<proteinExistence type="predicted"/>
<dbReference type="InterPro" id="IPR058353">
    <property type="entry name" value="DUF8040"/>
</dbReference>
<reference evidence="3 4" key="1">
    <citation type="submission" date="2024-01" db="EMBL/GenBank/DDBJ databases">
        <title>A draft genome for the cacao thread blight pathogen Marasmiellus scandens.</title>
        <authorList>
            <person name="Baruah I.K."/>
            <person name="Leung J."/>
            <person name="Bukari Y."/>
            <person name="Amoako-Attah I."/>
            <person name="Meinhardt L.W."/>
            <person name="Bailey B.A."/>
            <person name="Cohen S.P."/>
        </authorList>
    </citation>
    <scope>NUCLEOTIDE SEQUENCE [LARGE SCALE GENOMIC DNA]</scope>
    <source>
        <strain evidence="3 4">GH-19</strain>
    </source>
</reference>
<feature type="transmembrane region" description="Helical" evidence="1">
    <location>
        <begin position="28"/>
        <end position="46"/>
    </location>
</feature>
<evidence type="ECO:0000256" key="1">
    <source>
        <dbReference type="SAM" id="Phobius"/>
    </source>
</evidence>
<evidence type="ECO:0000313" key="3">
    <source>
        <dbReference type="EMBL" id="KAK7470074.1"/>
    </source>
</evidence>
<dbReference type="EMBL" id="JBANRG010000002">
    <property type="protein sequence ID" value="KAK7470074.1"/>
    <property type="molecule type" value="Genomic_DNA"/>
</dbReference>
<sequence>MVCTHPSSPRRQSSCIPTHLSHDKQKQCAFIAVVALIALVGALMVINNTWNCLNPEPYHMSRLSGREWVEELELGHWDCMRNSLGFRPTLFQKLEKELIEKGGLALRQWIDMTEQLTIFLYQATTNSSVRKTAERFQRSFETISNATHSGNLVEYDWPPA</sequence>
<keyword evidence="1" id="KW-1133">Transmembrane helix</keyword>
<accession>A0ABR1K201</accession>
<dbReference type="Pfam" id="PF26138">
    <property type="entry name" value="DUF8040"/>
    <property type="match status" value="1"/>
</dbReference>
<evidence type="ECO:0000259" key="2">
    <source>
        <dbReference type="Pfam" id="PF26138"/>
    </source>
</evidence>
<evidence type="ECO:0000313" key="4">
    <source>
        <dbReference type="Proteomes" id="UP001498398"/>
    </source>
</evidence>
<comment type="caution">
    <text evidence="3">The sequence shown here is derived from an EMBL/GenBank/DDBJ whole genome shotgun (WGS) entry which is preliminary data.</text>
</comment>
<keyword evidence="4" id="KW-1185">Reference proteome</keyword>
<keyword evidence="1" id="KW-0472">Membrane</keyword>
<keyword evidence="1" id="KW-0812">Transmembrane</keyword>
<gene>
    <name evidence="3" type="ORF">VKT23_001515</name>
</gene>
<organism evidence="3 4">
    <name type="scientific">Marasmiellus scandens</name>
    <dbReference type="NCBI Taxonomy" id="2682957"/>
    <lineage>
        <taxon>Eukaryota</taxon>
        <taxon>Fungi</taxon>
        <taxon>Dikarya</taxon>
        <taxon>Basidiomycota</taxon>
        <taxon>Agaricomycotina</taxon>
        <taxon>Agaricomycetes</taxon>
        <taxon>Agaricomycetidae</taxon>
        <taxon>Agaricales</taxon>
        <taxon>Marasmiineae</taxon>
        <taxon>Omphalotaceae</taxon>
        <taxon>Marasmiellus</taxon>
    </lineage>
</organism>
<feature type="domain" description="DUF8040" evidence="2">
    <location>
        <begin position="61"/>
        <end position="148"/>
    </location>
</feature>
<name>A0ABR1K201_9AGAR</name>
<protein>
    <recommendedName>
        <fullName evidence="2">DUF8040 domain-containing protein</fullName>
    </recommendedName>
</protein>
<dbReference type="Proteomes" id="UP001498398">
    <property type="component" value="Unassembled WGS sequence"/>
</dbReference>